<evidence type="ECO:0000256" key="7">
    <source>
        <dbReference type="SAM" id="MobiDB-lite"/>
    </source>
</evidence>
<proteinExistence type="inferred from homology"/>
<dbReference type="PANTHER" id="PTHR43982">
    <property type="entry name" value="UBIQUITIN CARBOXYL-TERMINAL HYDROLASE"/>
    <property type="match status" value="1"/>
</dbReference>
<keyword evidence="2 6" id="KW-0645">Protease</keyword>
<feature type="region of interest" description="Disordered" evidence="7">
    <location>
        <begin position="453"/>
        <end position="472"/>
    </location>
</feature>
<dbReference type="PANTHER" id="PTHR43982:SF1">
    <property type="entry name" value="UBIQUITIN CARBOXYL-TERMINAL HYDROLASE 14"/>
    <property type="match status" value="1"/>
</dbReference>
<dbReference type="EC" id="3.4.19.12" evidence="6"/>
<keyword evidence="4 6" id="KW-0378">Hydrolase</keyword>
<name>A0A5N5SPV8_9CRUS</name>
<dbReference type="OrthoDB" id="333239at2759"/>
<organism evidence="9 10">
    <name type="scientific">Armadillidium nasatum</name>
    <dbReference type="NCBI Taxonomy" id="96803"/>
    <lineage>
        <taxon>Eukaryota</taxon>
        <taxon>Metazoa</taxon>
        <taxon>Ecdysozoa</taxon>
        <taxon>Arthropoda</taxon>
        <taxon>Crustacea</taxon>
        <taxon>Multicrustacea</taxon>
        <taxon>Malacostraca</taxon>
        <taxon>Eumalacostraca</taxon>
        <taxon>Peracarida</taxon>
        <taxon>Isopoda</taxon>
        <taxon>Oniscidea</taxon>
        <taxon>Crinocheta</taxon>
        <taxon>Armadillidiidae</taxon>
        <taxon>Armadillidium</taxon>
    </lineage>
</organism>
<accession>A0A5N5SPV8</accession>
<comment type="catalytic activity">
    <reaction evidence="1 6">
        <text>Thiol-dependent hydrolysis of ester, thioester, amide, peptide and isopeptide bonds formed by the C-terminal Gly of ubiquitin (a 76-residue protein attached to proteins as an intracellular targeting signal).</text>
        <dbReference type="EC" id="3.4.19.12"/>
    </reaction>
</comment>
<sequence>MVFKAQVFALTGVQPHRQKIMIKGSTIKPDAWEGIKLKDGSMILMMGSKDEDVPEEPTEKPTFVEDMTEDELNTAMELPVGIRNLGNTCYLNAVIQCLRSVPEIQDSIKKYEIKSDGSAIGGPMITVAIQDVFRFMDMGKTAIPIVFVDLFRTTFPRFAEVGEGGKYMQQDASECWTELFRLFQDVLPPKNKEKVDKKFSSSLVDQYFSGEFRCEWKCDESEEEEKQITYDRFQQLSCHISQEVKYLHTGLVARMKEQITKRSEKLDRDAVFTKSSKITRLPAYLSVEMIRFFYKEKEKVNAKILKDVKFPIILDVFDLCSEELQKKLIPYREKYKIMDDRLAEEEKDKKRGKFVDNKSKKLVTFPYSFPDDLGSSNSGFYELQAVLTHQGRSSSSGHYVAWVRFKGNEWLKCDDDQITPVSEEDILKLSGGGDWHIAYILLYGPRVLKLEESEVGEKEKEPVEEKMEVTNE</sequence>
<dbReference type="SUPFAM" id="SSF54236">
    <property type="entry name" value="Ubiquitin-like"/>
    <property type="match status" value="1"/>
</dbReference>
<evidence type="ECO:0000256" key="3">
    <source>
        <dbReference type="ARBA" id="ARBA00022786"/>
    </source>
</evidence>
<evidence type="ECO:0000259" key="8">
    <source>
        <dbReference type="PROSITE" id="PS50235"/>
    </source>
</evidence>
<dbReference type="Pfam" id="PF00443">
    <property type="entry name" value="UCH"/>
    <property type="match status" value="1"/>
</dbReference>
<dbReference type="InterPro" id="IPR038765">
    <property type="entry name" value="Papain-like_cys_pep_sf"/>
</dbReference>
<dbReference type="GO" id="GO:0016579">
    <property type="term" value="P:protein deubiquitination"/>
    <property type="evidence" value="ECO:0007669"/>
    <property type="project" value="InterPro"/>
</dbReference>
<dbReference type="Proteomes" id="UP000326759">
    <property type="component" value="Unassembled WGS sequence"/>
</dbReference>
<feature type="domain" description="USP" evidence="8">
    <location>
        <begin position="80"/>
        <end position="446"/>
    </location>
</feature>
<dbReference type="GO" id="GO:0061136">
    <property type="term" value="P:regulation of proteasomal protein catabolic process"/>
    <property type="evidence" value="ECO:0007669"/>
    <property type="project" value="TreeGrafter"/>
</dbReference>
<dbReference type="FunFam" id="3.90.70.10:FF:000032">
    <property type="entry name" value="Ubiquitin carboxyl-terminal hydrolase 14"/>
    <property type="match status" value="1"/>
</dbReference>
<evidence type="ECO:0000313" key="10">
    <source>
        <dbReference type="Proteomes" id="UP000326759"/>
    </source>
</evidence>
<dbReference type="PROSITE" id="PS50235">
    <property type="entry name" value="USP_3"/>
    <property type="match status" value="1"/>
</dbReference>
<dbReference type="GO" id="GO:0070628">
    <property type="term" value="F:proteasome binding"/>
    <property type="evidence" value="ECO:0007669"/>
    <property type="project" value="TreeGrafter"/>
</dbReference>
<dbReference type="GO" id="GO:0004843">
    <property type="term" value="F:cysteine-type deubiquitinase activity"/>
    <property type="evidence" value="ECO:0007669"/>
    <property type="project" value="UniProtKB-UniRule"/>
</dbReference>
<dbReference type="PROSITE" id="PS00973">
    <property type="entry name" value="USP_2"/>
    <property type="match status" value="1"/>
</dbReference>
<dbReference type="PROSITE" id="PS00972">
    <property type="entry name" value="USP_1"/>
    <property type="match status" value="1"/>
</dbReference>
<dbReference type="SUPFAM" id="SSF54001">
    <property type="entry name" value="Cysteine proteinases"/>
    <property type="match status" value="1"/>
</dbReference>
<keyword evidence="5 6" id="KW-0788">Thiol protease</keyword>
<dbReference type="InterPro" id="IPR001394">
    <property type="entry name" value="Peptidase_C19_UCH"/>
</dbReference>
<dbReference type="CDD" id="cd02657">
    <property type="entry name" value="Peptidase_C19A"/>
    <property type="match status" value="1"/>
</dbReference>
<evidence type="ECO:0000256" key="4">
    <source>
        <dbReference type="ARBA" id="ARBA00022801"/>
    </source>
</evidence>
<dbReference type="InterPro" id="IPR029071">
    <property type="entry name" value="Ubiquitin-like_domsf"/>
</dbReference>
<dbReference type="AlphaFoldDB" id="A0A5N5SPV8"/>
<dbReference type="EMBL" id="SEYY01021768">
    <property type="protein sequence ID" value="KAB7496103.1"/>
    <property type="molecule type" value="Genomic_DNA"/>
</dbReference>
<dbReference type="InterPro" id="IPR018200">
    <property type="entry name" value="USP_CS"/>
</dbReference>
<comment type="similarity">
    <text evidence="6">Belongs to the peptidase C19 family.</text>
</comment>
<evidence type="ECO:0000256" key="6">
    <source>
        <dbReference type="RuleBase" id="RU366025"/>
    </source>
</evidence>
<dbReference type="Gene3D" id="3.90.70.10">
    <property type="entry name" value="Cysteine proteinases"/>
    <property type="match status" value="1"/>
</dbReference>
<evidence type="ECO:0000256" key="2">
    <source>
        <dbReference type="ARBA" id="ARBA00022670"/>
    </source>
</evidence>
<dbReference type="GO" id="GO:0043161">
    <property type="term" value="P:proteasome-mediated ubiquitin-dependent protein catabolic process"/>
    <property type="evidence" value="ECO:0007669"/>
    <property type="project" value="InterPro"/>
</dbReference>
<dbReference type="InterPro" id="IPR044635">
    <property type="entry name" value="UBP14-like"/>
</dbReference>
<evidence type="ECO:0000256" key="1">
    <source>
        <dbReference type="ARBA" id="ARBA00000707"/>
    </source>
</evidence>
<keyword evidence="10" id="KW-1185">Reference proteome</keyword>
<protein>
    <recommendedName>
        <fullName evidence="6">Ubiquitin carboxyl-terminal hydrolase</fullName>
        <ecNumber evidence="6">3.4.19.12</ecNumber>
    </recommendedName>
</protein>
<dbReference type="InterPro" id="IPR028889">
    <property type="entry name" value="USP"/>
</dbReference>
<keyword evidence="3 6" id="KW-0833">Ubl conjugation pathway</keyword>
<evidence type="ECO:0000256" key="5">
    <source>
        <dbReference type="ARBA" id="ARBA00022807"/>
    </source>
</evidence>
<gene>
    <name evidence="9" type="primary">Usp14</name>
    <name evidence="9" type="ORF">Anas_08387</name>
</gene>
<dbReference type="Gene3D" id="3.10.20.90">
    <property type="entry name" value="Phosphatidylinositol 3-kinase Catalytic Subunit, Chain A, domain 1"/>
    <property type="match status" value="1"/>
</dbReference>
<evidence type="ECO:0000313" key="9">
    <source>
        <dbReference type="EMBL" id="KAB7496103.1"/>
    </source>
</evidence>
<reference evidence="9 10" key="1">
    <citation type="journal article" date="2019" name="PLoS Biol.">
        <title>Sex chromosomes control vertical transmission of feminizing Wolbachia symbionts in an isopod.</title>
        <authorList>
            <person name="Becking T."/>
            <person name="Chebbi M.A."/>
            <person name="Giraud I."/>
            <person name="Moumen B."/>
            <person name="Laverre T."/>
            <person name="Caubet Y."/>
            <person name="Peccoud J."/>
            <person name="Gilbert C."/>
            <person name="Cordaux R."/>
        </authorList>
    </citation>
    <scope>NUCLEOTIDE SEQUENCE [LARGE SCALE GENOMIC DNA]</scope>
    <source>
        <strain evidence="9">ANa2</strain>
        <tissue evidence="9">Whole body excluding digestive tract and cuticle</tissue>
    </source>
</reference>
<comment type="caution">
    <text evidence="9">The sequence shown here is derived from an EMBL/GenBank/DDBJ whole genome shotgun (WGS) entry which is preliminary data.</text>
</comment>